<dbReference type="InterPro" id="IPR045179">
    <property type="entry name" value="YgfZ/GcvT"/>
</dbReference>
<feature type="region of interest" description="Disordered" evidence="5">
    <location>
        <begin position="383"/>
        <end position="418"/>
    </location>
</feature>
<dbReference type="SUPFAM" id="SSF103025">
    <property type="entry name" value="Folate-binding domain"/>
    <property type="match status" value="1"/>
</dbReference>
<comment type="subcellular location">
    <subcellularLocation>
        <location evidence="1">Mitochondrion matrix</location>
    </subcellularLocation>
</comment>
<evidence type="ECO:0000313" key="6">
    <source>
        <dbReference type="EMBL" id="GMM43537.1"/>
    </source>
</evidence>
<sequence length="467" mass="53172">MISGIRVGSLVSSIRLFSTCKVNFTKIPSTLPSKGLISLKNNSNFLKISGKDASIFINGLTTIKLLPQHLKKNQTTISNADINNENIVNSIQLSNDLINNSNWGILHENEEFDPTNEDELPMRLGIRRDGRYSNILRANGRIFSDVFIYPTPFLGNNDEFPSYLIEILNKSQFKPLLMMLKLHKLRANVEISEINNIDSWFYYDDASEGNEIYDSLLDQYFANANSKDIGSSKTLSELFIKNKVLFDFDIDPNSILGLAIDQRNDYFGIRILMNEGSVPQIHNISEKDILPYENYTNRRIKYGIVETSDFANASILPFECNLDWMHGINYDKGCYIGQELTIRTWTGNGATRRVLPIIFNEEIKGLNDSYEKLELKAIVGNEEVEEKTKEEEKPVYNPFGKPSSSSSSSRPRRDVSKVGEVLINNGKEGLAKVEKRYFDWDNEESKQVNVVHDGKLYNATINTNVWN</sequence>
<dbReference type="Proteomes" id="UP001378960">
    <property type="component" value="Unassembled WGS sequence"/>
</dbReference>
<dbReference type="PANTHER" id="PTHR22602">
    <property type="entry name" value="TRANSFERASE CAF17, MITOCHONDRIAL-RELATED"/>
    <property type="match status" value="1"/>
</dbReference>
<accession>A0AAV5QXK1</accession>
<dbReference type="Gene3D" id="3.30.1360.120">
    <property type="entry name" value="Probable tRNA modification gtpase trme, domain 1"/>
    <property type="match status" value="1"/>
</dbReference>
<dbReference type="AlphaFoldDB" id="A0AAV5QXK1"/>
<keyword evidence="2" id="KW-0809">Transit peptide</keyword>
<protein>
    <submittedName>
        <fullName evidence="6">Iba57 protein</fullName>
    </submittedName>
</protein>
<evidence type="ECO:0000256" key="4">
    <source>
        <dbReference type="ARBA" id="ARBA00093447"/>
    </source>
</evidence>
<dbReference type="GO" id="GO:0016226">
    <property type="term" value="P:iron-sulfur cluster assembly"/>
    <property type="evidence" value="ECO:0007669"/>
    <property type="project" value="TreeGrafter"/>
</dbReference>
<keyword evidence="7" id="KW-1185">Reference proteome</keyword>
<dbReference type="GO" id="GO:0005759">
    <property type="term" value="C:mitochondrial matrix"/>
    <property type="evidence" value="ECO:0007669"/>
    <property type="project" value="UniProtKB-SubCell"/>
</dbReference>
<name>A0AAV5QXK1_PICKL</name>
<evidence type="ECO:0000256" key="1">
    <source>
        <dbReference type="ARBA" id="ARBA00004305"/>
    </source>
</evidence>
<organism evidence="6 7">
    <name type="scientific">Pichia kluyveri</name>
    <name type="common">Yeast</name>
    <dbReference type="NCBI Taxonomy" id="36015"/>
    <lineage>
        <taxon>Eukaryota</taxon>
        <taxon>Fungi</taxon>
        <taxon>Dikarya</taxon>
        <taxon>Ascomycota</taxon>
        <taxon>Saccharomycotina</taxon>
        <taxon>Pichiomycetes</taxon>
        <taxon>Pichiales</taxon>
        <taxon>Pichiaceae</taxon>
        <taxon>Pichia</taxon>
    </lineage>
</organism>
<dbReference type="InterPro" id="IPR017703">
    <property type="entry name" value="YgfZ/GCV_T_CS"/>
</dbReference>
<keyword evidence="3" id="KW-0496">Mitochondrion</keyword>
<evidence type="ECO:0000256" key="5">
    <source>
        <dbReference type="SAM" id="MobiDB-lite"/>
    </source>
</evidence>
<dbReference type="PANTHER" id="PTHR22602:SF0">
    <property type="entry name" value="TRANSFERASE CAF17, MITOCHONDRIAL-RELATED"/>
    <property type="match status" value="1"/>
</dbReference>
<dbReference type="EMBL" id="BTGB01000001">
    <property type="protein sequence ID" value="GMM43537.1"/>
    <property type="molecule type" value="Genomic_DNA"/>
</dbReference>
<comment type="similarity">
    <text evidence="4">Belongs to the GcvT family. CAF17/IBA57 subfamily.</text>
</comment>
<dbReference type="InterPro" id="IPR027266">
    <property type="entry name" value="TrmE/GcvT-like"/>
</dbReference>
<evidence type="ECO:0000256" key="2">
    <source>
        <dbReference type="ARBA" id="ARBA00022946"/>
    </source>
</evidence>
<comment type="caution">
    <text evidence="6">The sequence shown here is derived from an EMBL/GenBank/DDBJ whole genome shotgun (WGS) entry which is preliminary data.</text>
</comment>
<gene>
    <name evidence="6" type="ORF">DAPK24_001120</name>
</gene>
<dbReference type="NCBIfam" id="TIGR03317">
    <property type="entry name" value="ygfZ_signature"/>
    <property type="match status" value="1"/>
</dbReference>
<evidence type="ECO:0000256" key="3">
    <source>
        <dbReference type="ARBA" id="ARBA00023128"/>
    </source>
</evidence>
<reference evidence="6 7" key="1">
    <citation type="journal article" date="2023" name="Elife">
        <title>Identification of key yeast species and microbe-microbe interactions impacting larval growth of Drosophila in the wild.</title>
        <authorList>
            <person name="Mure A."/>
            <person name="Sugiura Y."/>
            <person name="Maeda R."/>
            <person name="Honda K."/>
            <person name="Sakurai N."/>
            <person name="Takahashi Y."/>
            <person name="Watada M."/>
            <person name="Katoh T."/>
            <person name="Gotoh A."/>
            <person name="Gotoh Y."/>
            <person name="Taniguchi I."/>
            <person name="Nakamura K."/>
            <person name="Hayashi T."/>
            <person name="Katayama T."/>
            <person name="Uemura T."/>
            <person name="Hattori Y."/>
        </authorList>
    </citation>
    <scope>NUCLEOTIDE SEQUENCE [LARGE SCALE GENOMIC DNA]</scope>
    <source>
        <strain evidence="6 7">PK-24</strain>
    </source>
</reference>
<evidence type="ECO:0000313" key="7">
    <source>
        <dbReference type="Proteomes" id="UP001378960"/>
    </source>
</evidence>
<proteinExistence type="inferred from homology"/>